<keyword evidence="9" id="KW-1185">Reference proteome</keyword>
<dbReference type="OrthoDB" id="9784339at2"/>
<proteinExistence type="inferred from homology"/>
<keyword evidence="4" id="KW-0904">Protein phosphatase</keyword>
<dbReference type="CDD" id="cd16343">
    <property type="entry name" value="LMWPTP"/>
    <property type="match status" value="1"/>
</dbReference>
<evidence type="ECO:0000256" key="3">
    <source>
        <dbReference type="ARBA" id="ARBA00022801"/>
    </source>
</evidence>
<evidence type="ECO:0000259" key="7">
    <source>
        <dbReference type="SMART" id="SM00226"/>
    </source>
</evidence>
<evidence type="ECO:0000256" key="1">
    <source>
        <dbReference type="ARBA" id="ARBA00011063"/>
    </source>
</evidence>
<name>A0A2T0LBY3_9BACL</name>
<evidence type="ECO:0000256" key="2">
    <source>
        <dbReference type="ARBA" id="ARBA00013064"/>
    </source>
</evidence>
<evidence type="ECO:0000313" key="8">
    <source>
        <dbReference type="EMBL" id="PRX39430.1"/>
    </source>
</evidence>
<dbReference type="EC" id="3.1.3.48" evidence="2"/>
<evidence type="ECO:0000256" key="5">
    <source>
        <dbReference type="ARBA" id="ARBA00051722"/>
    </source>
</evidence>
<dbReference type="InterPro" id="IPR050438">
    <property type="entry name" value="LMW_PTPase"/>
</dbReference>
<dbReference type="InterPro" id="IPR036196">
    <property type="entry name" value="Ptyr_pPase_sf"/>
</dbReference>
<sequence>MISVLFVCLGNICRSPMAEAVFRQMVREAGLENQIRIDSAGIGGWHEGEPPHRGTRKILDTYGISHEGIRARQISREDLDRFDIIVAMDNSNMAALRRMAEKTSADLFLLTDFIPDTDRSDVPDPYYTGNFEEVYELVEAGCRGLLQKIREREGI</sequence>
<comment type="similarity">
    <text evidence="1">Belongs to the low molecular weight phosphotyrosine protein phosphatase family.</text>
</comment>
<evidence type="ECO:0000256" key="4">
    <source>
        <dbReference type="ARBA" id="ARBA00022912"/>
    </source>
</evidence>
<feature type="active site" description="Proton donor" evidence="6">
    <location>
        <position position="124"/>
    </location>
</feature>
<comment type="caution">
    <text evidence="8">The sequence shown here is derived from an EMBL/GenBank/DDBJ whole genome shotgun (WGS) entry which is preliminary data.</text>
</comment>
<protein>
    <recommendedName>
        <fullName evidence="2">protein-tyrosine-phosphatase</fullName>
        <ecNumber evidence="2">3.1.3.48</ecNumber>
    </recommendedName>
</protein>
<dbReference type="GO" id="GO:0004725">
    <property type="term" value="F:protein tyrosine phosphatase activity"/>
    <property type="evidence" value="ECO:0007669"/>
    <property type="project" value="UniProtKB-EC"/>
</dbReference>
<feature type="domain" description="Phosphotyrosine protein phosphatase I" evidence="7">
    <location>
        <begin position="2"/>
        <end position="148"/>
    </location>
</feature>
<keyword evidence="3" id="KW-0378">Hydrolase</keyword>
<evidence type="ECO:0000256" key="6">
    <source>
        <dbReference type="PIRSR" id="PIRSR617867-1"/>
    </source>
</evidence>
<dbReference type="EMBL" id="PVNE01000025">
    <property type="protein sequence ID" value="PRX39430.1"/>
    <property type="molecule type" value="Genomic_DNA"/>
</dbReference>
<dbReference type="PANTHER" id="PTHR11717">
    <property type="entry name" value="LOW MOLECULAR WEIGHT PROTEIN TYROSINE PHOSPHATASE"/>
    <property type="match status" value="1"/>
</dbReference>
<dbReference type="FunFam" id="3.40.50.2300:FF:000113">
    <property type="entry name" value="Low molecular weight protein-tyrosine-phosphatase"/>
    <property type="match status" value="1"/>
</dbReference>
<organism evidence="8 9">
    <name type="scientific">Planifilum fimeticola</name>
    <dbReference type="NCBI Taxonomy" id="201975"/>
    <lineage>
        <taxon>Bacteria</taxon>
        <taxon>Bacillati</taxon>
        <taxon>Bacillota</taxon>
        <taxon>Bacilli</taxon>
        <taxon>Bacillales</taxon>
        <taxon>Thermoactinomycetaceae</taxon>
        <taxon>Planifilum</taxon>
    </lineage>
</organism>
<dbReference type="SUPFAM" id="SSF52788">
    <property type="entry name" value="Phosphotyrosine protein phosphatases I"/>
    <property type="match status" value="1"/>
</dbReference>
<dbReference type="Proteomes" id="UP000237797">
    <property type="component" value="Unassembled WGS sequence"/>
</dbReference>
<feature type="active site" evidence="6">
    <location>
        <position position="14"/>
    </location>
</feature>
<gene>
    <name evidence="8" type="ORF">CLV97_12546</name>
</gene>
<dbReference type="Pfam" id="PF01451">
    <property type="entry name" value="LMWPc"/>
    <property type="match status" value="1"/>
</dbReference>
<accession>A0A2T0LBY3</accession>
<dbReference type="InterPro" id="IPR023485">
    <property type="entry name" value="Ptyr_pPase"/>
</dbReference>
<comment type="catalytic activity">
    <reaction evidence="5">
        <text>O-phospho-L-tyrosyl-[protein] + H2O = L-tyrosyl-[protein] + phosphate</text>
        <dbReference type="Rhea" id="RHEA:10684"/>
        <dbReference type="Rhea" id="RHEA-COMP:10136"/>
        <dbReference type="Rhea" id="RHEA-COMP:20101"/>
        <dbReference type="ChEBI" id="CHEBI:15377"/>
        <dbReference type="ChEBI" id="CHEBI:43474"/>
        <dbReference type="ChEBI" id="CHEBI:46858"/>
        <dbReference type="ChEBI" id="CHEBI:61978"/>
        <dbReference type="EC" id="3.1.3.48"/>
    </reaction>
</comment>
<reference evidence="8 9" key="1">
    <citation type="submission" date="2018-03" db="EMBL/GenBank/DDBJ databases">
        <title>Genomic Encyclopedia of Archaeal and Bacterial Type Strains, Phase II (KMG-II): from individual species to whole genera.</title>
        <authorList>
            <person name="Goeker M."/>
        </authorList>
    </citation>
    <scope>NUCLEOTIDE SEQUENCE [LARGE SCALE GENOMIC DNA]</scope>
    <source>
        <strain evidence="8 9">DSM 44946</strain>
    </source>
</reference>
<dbReference type="InterPro" id="IPR017867">
    <property type="entry name" value="Tyr_phospatase_low_mol_wt"/>
</dbReference>
<dbReference type="PRINTS" id="PR00719">
    <property type="entry name" value="LMWPTPASE"/>
</dbReference>
<dbReference type="RefSeq" id="WP_106346125.1">
    <property type="nucleotide sequence ID" value="NZ_PVNE01000025.1"/>
</dbReference>
<dbReference type="SMART" id="SM00226">
    <property type="entry name" value="LMWPc"/>
    <property type="match status" value="1"/>
</dbReference>
<dbReference type="AlphaFoldDB" id="A0A2T0LBY3"/>
<dbReference type="PANTHER" id="PTHR11717:SF7">
    <property type="entry name" value="LOW MOLECULAR WEIGHT PHOSPHOTYROSINE PROTEIN PHOSPHATASE"/>
    <property type="match status" value="1"/>
</dbReference>
<dbReference type="Gene3D" id="3.40.50.2300">
    <property type="match status" value="1"/>
</dbReference>
<evidence type="ECO:0000313" key="9">
    <source>
        <dbReference type="Proteomes" id="UP000237797"/>
    </source>
</evidence>
<feature type="active site" description="Nucleophile" evidence="6">
    <location>
        <position position="8"/>
    </location>
</feature>